<organism evidence="2 3">
    <name type="scientific">Flavivirga aquatica</name>
    <dbReference type="NCBI Taxonomy" id="1849968"/>
    <lineage>
        <taxon>Bacteria</taxon>
        <taxon>Pseudomonadati</taxon>
        <taxon>Bacteroidota</taxon>
        <taxon>Flavobacteriia</taxon>
        <taxon>Flavobacteriales</taxon>
        <taxon>Flavobacteriaceae</taxon>
        <taxon>Flavivirga</taxon>
    </lineage>
</organism>
<dbReference type="AlphaFoldDB" id="A0A1E5T8L2"/>
<dbReference type="OrthoDB" id="116832at2"/>
<dbReference type="SMART" id="SM00867">
    <property type="entry name" value="YceI"/>
    <property type="match status" value="1"/>
</dbReference>
<dbReference type="SUPFAM" id="SSF101874">
    <property type="entry name" value="YceI-like"/>
    <property type="match status" value="1"/>
</dbReference>
<keyword evidence="3" id="KW-1185">Reference proteome</keyword>
<protein>
    <recommendedName>
        <fullName evidence="1">Lipid/polyisoprenoid-binding YceI-like domain-containing protein</fullName>
    </recommendedName>
</protein>
<dbReference type="Gene3D" id="2.40.128.110">
    <property type="entry name" value="Lipid/polyisoprenoid-binding, YceI-like"/>
    <property type="match status" value="1"/>
</dbReference>
<feature type="domain" description="Lipid/polyisoprenoid-binding YceI-like" evidence="1">
    <location>
        <begin position="21"/>
        <end position="179"/>
    </location>
</feature>
<dbReference type="Proteomes" id="UP000095713">
    <property type="component" value="Unassembled WGS sequence"/>
</dbReference>
<comment type="caution">
    <text evidence="2">The sequence shown here is derived from an EMBL/GenBank/DDBJ whole genome shotgun (WGS) entry which is preliminary data.</text>
</comment>
<evidence type="ECO:0000259" key="1">
    <source>
        <dbReference type="SMART" id="SM00867"/>
    </source>
</evidence>
<evidence type="ECO:0000313" key="3">
    <source>
        <dbReference type="Proteomes" id="UP000095713"/>
    </source>
</evidence>
<gene>
    <name evidence="2" type="ORF">A8C32_16790</name>
</gene>
<dbReference type="InterPro" id="IPR036761">
    <property type="entry name" value="TTHA0802/YceI-like_sf"/>
</dbReference>
<dbReference type="RefSeq" id="WP_069830586.1">
    <property type="nucleotide sequence ID" value="NZ_MDJD01000045.1"/>
</dbReference>
<name>A0A1E5T8L2_9FLAO</name>
<reference evidence="2 3" key="1">
    <citation type="submission" date="2016-05" db="EMBL/GenBank/DDBJ databases">
        <title>Draft Genome Sequence of Algibacter sp. Strain SK-16 Isolated from the Surface Water of Aburatsubo Inlet.</title>
        <authorList>
            <person name="Wong S.-K."/>
            <person name="Yoshizawa S."/>
            <person name="Nakajima Y."/>
            <person name="Ogura Y."/>
            <person name="Tetsuya H."/>
            <person name="Hamasaki K."/>
        </authorList>
    </citation>
    <scope>NUCLEOTIDE SEQUENCE [LARGE SCALE GENOMIC DNA]</scope>
    <source>
        <strain evidence="2 3">SK-16</strain>
    </source>
</reference>
<accession>A0A1E5T8L2</accession>
<evidence type="ECO:0000313" key="2">
    <source>
        <dbReference type="EMBL" id="OEK07710.1"/>
    </source>
</evidence>
<proteinExistence type="predicted"/>
<dbReference type="EMBL" id="MDJD01000045">
    <property type="protein sequence ID" value="OEK07710.1"/>
    <property type="molecule type" value="Genomic_DNA"/>
</dbReference>
<sequence>MKHLFFIILFFVALNSLSQNKYITKTGHVSFEASASSLEEVKAINSSVTAIFNTENGDFAALILVKGFRFKNALMEEHFNENYAESDKYPKATFKGKIQNFSLDNLSTINTFKINGVLMFHGKTKQLNNVILKVNRHDNVITTSGKFNVKVSDFDIKIPKIVGDKISESVEIIINFSLEKK</sequence>
<dbReference type="InterPro" id="IPR007372">
    <property type="entry name" value="Lipid/polyisoprenoid-bd_YceI"/>
</dbReference>
<dbReference type="STRING" id="1849968.A8C32_16790"/>
<dbReference type="Pfam" id="PF04264">
    <property type="entry name" value="YceI"/>
    <property type="match status" value="1"/>
</dbReference>